<evidence type="ECO:0000256" key="3">
    <source>
        <dbReference type="ARBA" id="ARBA00022692"/>
    </source>
</evidence>
<dbReference type="Pfam" id="PF00560">
    <property type="entry name" value="LRR_1"/>
    <property type="match status" value="2"/>
</dbReference>
<evidence type="ECO:0000256" key="8">
    <source>
        <dbReference type="ARBA" id="ARBA00023170"/>
    </source>
</evidence>
<evidence type="ECO:0000256" key="2">
    <source>
        <dbReference type="ARBA" id="ARBA00022614"/>
    </source>
</evidence>
<keyword evidence="6" id="KW-1133">Transmembrane helix</keyword>
<keyword evidence="5" id="KW-0677">Repeat</keyword>
<dbReference type="InterPro" id="IPR032675">
    <property type="entry name" value="LRR_dom_sf"/>
</dbReference>
<protein>
    <submittedName>
        <fullName evidence="10">Protein TOO MANY MOUTHS</fullName>
    </submittedName>
</protein>
<name>M7ZMU5_TRIUA</name>
<keyword evidence="7" id="KW-0472">Membrane</keyword>
<dbReference type="InterPro" id="IPR001611">
    <property type="entry name" value="Leu-rich_rpt"/>
</dbReference>
<evidence type="ECO:0000256" key="7">
    <source>
        <dbReference type="ARBA" id="ARBA00023136"/>
    </source>
</evidence>
<organism evidence="10">
    <name type="scientific">Triticum urartu</name>
    <name type="common">Red wild einkorn</name>
    <name type="synonym">Crithodium urartu</name>
    <dbReference type="NCBI Taxonomy" id="4572"/>
    <lineage>
        <taxon>Eukaryota</taxon>
        <taxon>Viridiplantae</taxon>
        <taxon>Streptophyta</taxon>
        <taxon>Embryophyta</taxon>
        <taxon>Tracheophyta</taxon>
        <taxon>Spermatophyta</taxon>
        <taxon>Magnoliopsida</taxon>
        <taxon>Liliopsida</taxon>
        <taxon>Poales</taxon>
        <taxon>Poaceae</taxon>
        <taxon>BOP clade</taxon>
        <taxon>Pooideae</taxon>
        <taxon>Triticodae</taxon>
        <taxon>Triticeae</taxon>
        <taxon>Triticinae</taxon>
        <taxon>Triticum</taxon>
    </lineage>
</organism>
<dbReference type="FunFam" id="3.80.10.10:FF:000375">
    <property type="entry name" value="Piriformospora indica-insensitive protein 2"/>
    <property type="match status" value="1"/>
</dbReference>
<dbReference type="STRING" id="4572.M7ZMU5"/>
<keyword evidence="2" id="KW-0433">Leucine-rich repeat</keyword>
<evidence type="ECO:0000256" key="5">
    <source>
        <dbReference type="ARBA" id="ARBA00022737"/>
    </source>
</evidence>
<sequence length="233" mass="24193">MASPLLLLLSALTLAVVVAAPCRGEFTVVVPDAGALSSTVPGDFFTGLKALTTLVLSGMGLGGSLPESIGGLSQLRVLRLDGNGFTGVIPASFRWLEKASELRVDGNRLVGPIPFGKQMMWRLGKKLRVGGNEGLCYDAKQEGLEGAMALAGVADCGSVGSGTTTQHLSWESSGGELDSAVLGKKVQQGRRWHEGRGEQVVKTSEVVVVRTSVEVVRTLEVVVDGGALGCLSC</sequence>
<reference evidence="10" key="1">
    <citation type="journal article" date="2013" name="Nature">
        <title>Draft genome of the wheat A-genome progenitor Triticum urartu.</title>
        <authorList>
            <person name="Ling H.Q."/>
            <person name="Zhao S."/>
            <person name="Liu D."/>
            <person name="Wang J."/>
            <person name="Sun H."/>
            <person name="Zhang C."/>
            <person name="Fan H."/>
            <person name="Li D."/>
            <person name="Dong L."/>
            <person name="Tao Y."/>
            <person name="Gao C."/>
            <person name="Wu H."/>
            <person name="Li Y."/>
            <person name="Cui Y."/>
            <person name="Guo X."/>
            <person name="Zheng S."/>
            <person name="Wang B."/>
            <person name="Yu K."/>
            <person name="Liang Q."/>
            <person name="Yang W."/>
            <person name="Lou X."/>
            <person name="Chen J."/>
            <person name="Feng M."/>
            <person name="Jian J."/>
            <person name="Zhang X."/>
            <person name="Luo G."/>
            <person name="Jiang Y."/>
            <person name="Liu J."/>
            <person name="Wang Z."/>
            <person name="Sha Y."/>
            <person name="Zhang B."/>
            <person name="Wu H."/>
            <person name="Tang D."/>
            <person name="Shen Q."/>
            <person name="Xue P."/>
            <person name="Zou S."/>
            <person name="Wang X."/>
            <person name="Liu X."/>
            <person name="Wang F."/>
            <person name="Yang Y."/>
            <person name="An X."/>
            <person name="Dong Z."/>
            <person name="Zhang K."/>
            <person name="Zhang X."/>
            <person name="Luo M.C."/>
            <person name="Dvorak J."/>
            <person name="Tong Y."/>
            <person name="Wang J."/>
            <person name="Yang H."/>
            <person name="Li Z."/>
            <person name="Wang D."/>
            <person name="Zhang A."/>
            <person name="Wang J."/>
        </authorList>
    </citation>
    <scope>NUCLEOTIDE SEQUENCE</scope>
</reference>
<keyword evidence="8" id="KW-0675">Receptor</keyword>
<dbReference type="eggNOG" id="KOG0619">
    <property type="taxonomic scope" value="Eukaryota"/>
</dbReference>
<evidence type="ECO:0000256" key="4">
    <source>
        <dbReference type="ARBA" id="ARBA00022729"/>
    </source>
</evidence>
<dbReference type="EMBL" id="KD095906">
    <property type="protein sequence ID" value="EMS61442.1"/>
    <property type="molecule type" value="Genomic_DNA"/>
</dbReference>
<evidence type="ECO:0000256" key="9">
    <source>
        <dbReference type="ARBA" id="ARBA00023180"/>
    </source>
</evidence>
<keyword evidence="9" id="KW-0325">Glycoprotein</keyword>
<keyword evidence="3" id="KW-0812">Transmembrane</keyword>
<comment type="subcellular location">
    <subcellularLocation>
        <location evidence="1">Membrane</location>
        <topology evidence="1">Single-pass membrane protein</topology>
    </subcellularLocation>
</comment>
<evidence type="ECO:0000256" key="6">
    <source>
        <dbReference type="ARBA" id="ARBA00022989"/>
    </source>
</evidence>
<gene>
    <name evidence="10" type="ORF">TRIUR3_09997</name>
</gene>
<dbReference type="PANTHER" id="PTHR27000:SF768">
    <property type="entry name" value="PIRIFORMOSPORA INDICA-INSENSITIVE PROTEIN 2-LIKE ISOFORM X1"/>
    <property type="match status" value="1"/>
</dbReference>
<dbReference type="GO" id="GO:0016020">
    <property type="term" value="C:membrane"/>
    <property type="evidence" value="ECO:0007669"/>
    <property type="project" value="UniProtKB-SubCell"/>
</dbReference>
<keyword evidence="4" id="KW-0732">Signal</keyword>
<dbReference type="AlphaFoldDB" id="M7ZMU5"/>
<dbReference type="SUPFAM" id="SSF52058">
    <property type="entry name" value="L domain-like"/>
    <property type="match status" value="1"/>
</dbReference>
<accession>M7ZMU5</accession>
<dbReference type="Gene3D" id="3.80.10.10">
    <property type="entry name" value="Ribonuclease Inhibitor"/>
    <property type="match status" value="1"/>
</dbReference>
<evidence type="ECO:0000313" key="10">
    <source>
        <dbReference type="EMBL" id="EMS61442.1"/>
    </source>
</evidence>
<dbReference type="PANTHER" id="PTHR27000">
    <property type="entry name" value="LEUCINE-RICH REPEAT RECEPTOR-LIKE PROTEIN KINASE FAMILY PROTEIN-RELATED"/>
    <property type="match status" value="1"/>
</dbReference>
<proteinExistence type="predicted"/>
<evidence type="ECO:0000256" key="1">
    <source>
        <dbReference type="ARBA" id="ARBA00004167"/>
    </source>
</evidence>